<dbReference type="InterPro" id="IPR001380">
    <property type="entry name" value="Ribosomal_eL13"/>
</dbReference>
<keyword evidence="3" id="KW-0687">Ribonucleoprotein</keyword>
<dbReference type="GO" id="GO:0003723">
    <property type="term" value="F:RNA binding"/>
    <property type="evidence" value="ECO:0007669"/>
    <property type="project" value="TreeGrafter"/>
</dbReference>
<dbReference type="GeneTree" id="ENSGT00940000166528"/>
<evidence type="ECO:0000256" key="5">
    <source>
        <dbReference type="ARBA" id="ARBA00035321"/>
    </source>
</evidence>
<dbReference type="Ensembl" id="ENSPSMT00000009557.1">
    <property type="protein sequence ID" value="ENSPSMP00000008112.1"/>
    <property type="gene ID" value="ENSPSMG00000006007.1"/>
</dbReference>
<comment type="similarity">
    <text evidence="1">Belongs to the eukaryotic ribosomal protein eL13 family.</text>
</comment>
<reference evidence="6" key="2">
    <citation type="submission" date="2025-09" db="UniProtKB">
        <authorList>
            <consortium name="Ensembl"/>
        </authorList>
    </citation>
    <scope>IDENTIFICATION</scope>
</reference>
<reference evidence="6" key="1">
    <citation type="submission" date="2025-08" db="UniProtKB">
        <authorList>
            <consortium name="Ensembl"/>
        </authorList>
    </citation>
    <scope>IDENTIFICATION</scope>
</reference>
<proteinExistence type="inferred from homology"/>
<evidence type="ECO:0000313" key="7">
    <source>
        <dbReference type="Proteomes" id="UP000694414"/>
    </source>
</evidence>
<accession>A0A8C8Z0A5</accession>
<evidence type="ECO:0000256" key="2">
    <source>
        <dbReference type="ARBA" id="ARBA00022980"/>
    </source>
</evidence>
<evidence type="ECO:0000256" key="4">
    <source>
        <dbReference type="ARBA" id="ARBA00035216"/>
    </source>
</evidence>
<dbReference type="GO" id="GO:0003735">
    <property type="term" value="F:structural constituent of ribosome"/>
    <property type="evidence" value="ECO:0007669"/>
    <property type="project" value="InterPro"/>
</dbReference>
<dbReference type="AlphaFoldDB" id="A0A8C8Z0A5"/>
<dbReference type="GO" id="GO:0022625">
    <property type="term" value="C:cytosolic large ribosomal subunit"/>
    <property type="evidence" value="ECO:0007669"/>
    <property type="project" value="TreeGrafter"/>
</dbReference>
<sequence length="102" mass="11485">MAPSWNAMILKPHFHKDWQLCVPHGWLASSRRWPGPLVFLWIQEGGTSPSPCRPMCSSQRSTTCKLIPFPRKPLAHKKGDNSAEELKLATELTGPVTPIWNV</sequence>
<keyword evidence="7" id="KW-1185">Reference proteome</keyword>
<dbReference type="PANTHER" id="PTHR11722">
    <property type="entry name" value="60S RIBOSOMAL PROTEIN L13"/>
    <property type="match status" value="1"/>
</dbReference>
<evidence type="ECO:0000256" key="1">
    <source>
        <dbReference type="ARBA" id="ARBA00005640"/>
    </source>
</evidence>
<dbReference type="GO" id="GO:0006412">
    <property type="term" value="P:translation"/>
    <property type="evidence" value="ECO:0007669"/>
    <property type="project" value="InterPro"/>
</dbReference>
<name>A0A8C8Z0A5_PROSS</name>
<dbReference type="Proteomes" id="UP000694414">
    <property type="component" value="Unplaced"/>
</dbReference>
<keyword evidence="2" id="KW-0689">Ribosomal protein</keyword>
<dbReference type="PANTHER" id="PTHR11722:SF0">
    <property type="entry name" value="LARGE RIBOSOMAL SUBUNIT PROTEIN EL13"/>
    <property type="match status" value="1"/>
</dbReference>
<organism evidence="6 7">
    <name type="scientific">Prolemur simus</name>
    <name type="common">Greater bamboo lemur</name>
    <name type="synonym">Hapalemur simus</name>
    <dbReference type="NCBI Taxonomy" id="1328070"/>
    <lineage>
        <taxon>Eukaryota</taxon>
        <taxon>Metazoa</taxon>
        <taxon>Chordata</taxon>
        <taxon>Craniata</taxon>
        <taxon>Vertebrata</taxon>
        <taxon>Euteleostomi</taxon>
        <taxon>Mammalia</taxon>
        <taxon>Eutheria</taxon>
        <taxon>Euarchontoglires</taxon>
        <taxon>Primates</taxon>
        <taxon>Strepsirrhini</taxon>
        <taxon>Lemuriformes</taxon>
        <taxon>Lemuridae</taxon>
        <taxon>Prolemur</taxon>
    </lineage>
</organism>
<evidence type="ECO:0000313" key="6">
    <source>
        <dbReference type="Ensembl" id="ENSPSMP00000008112.1"/>
    </source>
</evidence>
<evidence type="ECO:0000256" key="3">
    <source>
        <dbReference type="ARBA" id="ARBA00023274"/>
    </source>
</evidence>
<protein>
    <recommendedName>
        <fullName evidence="4">Large ribosomal subunit protein eL13</fullName>
    </recommendedName>
    <alternativeName>
        <fullName evidence="5">60S ribosomal protein L13</fullName>
    </alternativeName>
</protein>